<gene>
    <name evidence="1" type="ORF">ElyMa_003943200</name>
</gene>
<comment type="caution">
    <text evidence="1">The sequence shown here is derived from an EMBL/GenBank/DDBJ whole genome shotgun (WGS) entry which is preliminary data.</text>
</comment>
<evidence type="ECO:0000313" key="2">
    <source>
        <dbReference type="Proteomes" id="UP000762676"/>
    </source>
</evidence>
<protein>
    <submittedName>
        <fullName evidence="1">Uncharacterized protein</fullName>
    </submittedName>
</protein>
<name>A0AAV4FUC9_9GAST</name>
<reference evidence="1 2" key="1">
    <citation type="journal article" date="2021" name="Elife">
        <title>Chloroplast acquisition without the gene transfer in kleptoplastic sea slugs, Plakobranchus ocellatus.</title>
        <authorList>
            <person name="Maeda T."/>
            <person name="Takahashi S."/>
            <person name="Yoshida T."/>
            <person name="Shimamura S."/>
            <person name="Takaki Y."/>
            <person name="Nagai Y."/>
            <person name="Toyoda A."/>
            <person name="Suzuki Y."/>
            <person name="Arimoto A."/>
            <person name="Ishii H."/>
            <person name="Satoh N."/>
            <person name="Nishiyama T."/>
            <person name="Hasebe M."/>
            <person name="Maruyama T."/>
            <person name="Minagawa J."/>
            <person name="Obokata J."/>
            <person name="Shigenobu S."/>
        </authorList>
    </citation>
    <scope>NUCLEOTIDE SEQUENCE [LARGE SCALE GENOMIC DNA]</scope>
</reference>
<evidence type="ECO:0000313" key="1">
    <source>
        <dbReference type="EMBL" id="GFR76395.1"/>
    </source>
</evidence>
<organism evidence="1 2">
    <name type="scientific">Elysia marginata</name>
    <dbReference type="NCBI Taxonomy" id="1093978"/>
    <lineage>
        <taxon>Eukaryota</taxon>
        <taxon>Metazoa</taxon>
        <taxon>Spiralia</taxon>
        <taxon>Lophotrochozoa</taxon>
        <taxon>Mollusca</taxon>
        <taxon>Gastropoda</taxon>
        <taxon>Heterobranchia</taxon>
        <taxon>Euthyneura</taxon>
        <taxon>Panpulmonata</taxon>
        <taxon>Sacoglossa</taxon>
        <taxon>Placobranchoidea</taxon>
        <taxon>Plakobranchidae</taxon>
        <taxon>Elysia</taxon>
    </lineage>
</organism>
<dbReference type="AlphaFoldDB" id="A0AAV4FUC9"/>
<sequence>MPAISHISSTSMCGPDIYPPPTTHKHPGYLSPNKVSKYINENMEGVEEGATGGERWTTVRRYLQRIEIGTDSCSLMFMPCGSVVPSVCRVDPLSIFDQETDVV</sequence>
<dbReference type="Proteomes" id="UP000762676">
    <property type="component" value="Unassembled WGS sequence"/>
</dbReference>
<dbReference type="EMBL" id="BMAT01008020">
    <property type="protein sequence ID" value="GFR76395.1"/>
    <property type="molecule type" value="Genomic_DNA"/>
</dbReference>
<keyword evidence="2" id="KW-1185">Reference proteome</keyword>
<accession>A0AAV4FUC9</accession>
<proteinExistence type="predicted"/>